<dbReference type="InterPro" id="IPR002933">
    <property type="entry name" value="Peptidase_M20"/>
</dbReference>
<keyword evidence="12" id="KW-1185">Reference proteome</keyword>
<evidence type="ECO:0000256" key="6">
    <source>
        <dbReference type="ARBA" id="ARBA00023049"/>
    </source>
</evidence>
<dbReference type="NCBIfam" id="NF009920">
    <property type="entry name" value="PRK13381.1"/>
    <property type="match status" value="1"/>
</dbReference>
<evidence type="ECO:0000256" key="8">
    <source>
        <dbReference type="PIRSR" id="PIRSR037215-1"/>
    </source>
</evidence>
<dbReference type="Proteomes" id="UP000183982">
    <property type="component" value="Unassembled WGS sequence"/>
</dbReference>
<dbReference type="OrthoDB" id="9804934at2"/>
<evidence type="ECO:0000256" key="5">
    <source>
        <dbReference type="ARBA" id="ARBA00022833"/>
    </source>
</evidence>
<keyword evidence="2" id="KW-0645">Protease</keyword>
<dbReference type="GO" id="GO:0045148">
    <property type="term" value="F:tripeptide aminopeptidase activity"/>
    <property type="evidence" value="ECO:0007669"/>
    <property type="project" value="UniProtKB-UniRule"/>
</dbReference>
<dbReference type="InterPro" id="IPR011650">
    <property type="entry name" value="Peptidase_M20_dimer"/>
</dbReference>
<dbReference type="SUPFAM" id="SSF55031">
    <property type="entry name" value="Bacterial exopeptidase dimerisation domain"/>
    <property type="match status" value="1"/>
</dbReference>
<dbReference type="PROSITE" id="PS00759">
    <property type="entry name" value="ARGE_DAPE_CPG2_2"/>
    <property type="match status" value="1"/>
</dbReference>
<dbReference type="Pfam" id="PF01546">
    <property type="entry name" value="Peptidase_M20"/>
    <property type="match status" value="1"/>
</dbReference>
<dbReference type="EMBL" id="FQZQ01000006">
    <property type="protein sequence ID" value="SHJ26661.1"/>
    <property type="molecule type" value="Genomic_DNA"/>
</dbReference>
<evidence type="ECO:0000256" key="1">
    <source>
        <dbReference type="ARBA" id="ARBA00009692"/>
    </source>
</evidence>
<comment type="similarity">
    <text evidence="1">Belongs to the peptidase M20B family.</text>
</comment>
<dbReference type="PROSITE" id="PS00758">
    <property type="entry name" value="ARGE_DAPE_CPG2_1"/>
    <property type="match status" value="1"/>
</dbReference>
<evidence type="ECO:0000256" key="2">
    <source>
        <dbReference type="ARBA" id="ARBA00022670"/>
    </source>
</evidence>
<organism evidence="11 12">
    <name type="scientific">Shimia gijangensis</name>
    <dbReference type="NCBI Taxonomy" id="1470563"/>
    <lineage>
        <taxon>Bacteria</taxon>
        <taxon>Pseudomonadati</taxon>
        <taxon>Pseudomonadota</taxon>
        <taxon>Alphaproteobacteria</taxon>
        <taxon>Rhodobacterales</taxon>
        <taxon>Roseobacteraceae</taxon>
    </lineage>
</organism>
<dbReference type="InterPro" id="IPR010161">
    <property type="entry name" value="Peptidase_M20B"/>
</dbReference>
<evidence type="ECO:0000256" key="3">
    <source>
        <dbReference type="ARBA" id="ARBA00022723"/>
    </source>
</evidence>
<sequence>MTSFPDFDRALEARLVAYCAIDSQSDETSPSQPSTAIQLDMQRHLVAELERIGASEIELTDYGVVLATVPATAQNAPSIGFCAHVDTAPQYNATGVKPRVHHAWDGNDITYPDVPDLVLSGSYSSYLAGKVGEDIVTASGLTLLGADDKSGVAVIMTMTEHLLSTPGLKHGKIRLAFTPDEEIGRGVAPRLPVDFGVDFAYTLDGSSFGKIEYESFSADGASVSIKGVSAHPGYAKDKLVNALHVAARIVSLLDVAGETPETTSDREGFIHCYGIQGGSSEADVRFILRDFELDGLSARRDKLQKACTTAMEDFPGADVVCEFAKQYRNMRYWLENDMTPVELAHAACKEEGVASLTGLIRGGTDGSRLTELGIPCPNLFTGMQEIHGPLEWISVQDMAVATRVCLRLVHRAAVS</sequence>
<feature type="binding site" evidence="9">
    <location>
        <position position="147"/>
    </location>
    <ligand>
        <name>Zn(2+)</name>
        <dbReference type="ChEBI" id="CHEBI:29105"/>
        <label>1</label>
    </ligand>
</feature>
<dbReference type="InterPro" id="IPR001261">
    <property type="entry name" value="ArgE/DapE_CS"/>
</dbReference>
<feature type="domain" description="Peptidase M20 dimerisation" evidence="10">
    <location>
        <begin position="214"/>
        <end position="308"/>
    </location>
</feature>
<name>A0A1M6HWU4_9RHOB</name>
<keyword evidence="6" id="KW-0482">Metalloprotease</keyword>
<reference evidence="12" key="1">
    <citation type="submission" date="2016-11" db="EMBL/GenBank/DDBJ databases">
        <authorList>
            <person name="Varghese N."/>
            <person name="Submissions S."/>
        </authorList>
    </citation>
    <scope>NUCLEOTIDE SEQUENCE [LARGE SCALE GENOMIC DNA]</scope>
    <source>
        <strain evidence="12">DSM 100564</strain>
    </source>
</reference>
<dbReference type="InterPro" id="IPR036264">
    <property type="entry name" value="Bact_exopeptidase_dim_dom"/>
</dbReference>
<dbReference type="EC" id="3.4.11.4" evidence="7"/>
<dbReference type="SUPFAM" id="SSF53187">
    <property type="entry name" value="Zn-dependent exopeptidases"/>
    <property type="match status" value="1"/>
</dbReference>
<gene>
    <name evidence="11" type="ORF">SAMN05444000_106179</name>
</gene>
<evidence type="ECO:0000256" key="7">
    <source>
        <dbReference type="NCBIfam" id="TIGR01882"/>
    </source>
</evidence>
<dbReference type="NCBIfam" id="NF003976">
    <property type="entry name" value="PRK05469.1"/>
    <property type="match status" value="1"/>
</dbReference>
<dbReference type="STRING" id="1470563.SAMN05444000_106179"/>
<dbReference type="NCBIfam" id="TIGR01882">
    <property type="entry name" value="peptidase-T"/>
    <property type="match status" value="1"/>
</dbReference>
<feature type="active site" evidence="8">
    <location>
        <position position="86"/>
    </location>
</feature>
<dbReference type="PIRSF" id="PIRSF037215">
    <property type="entry name" value="Peptidase_M20B"/>
    <property type="match status" value="1"/>
</dbReference>
<evidence type="ECO:0000259" key="10">
    <source>
        <dbReference type="Pfam" id="PF07687"/>
    </source>
</evidence>
<dbReference type="Gene3D" id="3.40.630.10">
    <property type="entry name" value="Zn peptidases"/>
    <property type="match status" value="1"/>
</dbReference>
<protein>
    <recommendedName>
        <fullName evidence="7">Peptidase T</fullName>
        <ecNumber evidence="7">3.4.11.4</ecNumber>
    </recommendedName>
</protein>
<keyword evidence="4" id="KW-0378">Hydrolase</keyword>
<dbReference type="RefSeq" id="WP_073251209.1">
    <property type="nucleotide sequence ID" value="NZ_FQZQ01000006.1"/>
</dbReference>
<keyword evidence="5 9" id="KW-0862">Zinc</keyword>
<comment type="cofactor">
    <cofactor evidence="9">
        <name>Zn(2+)</name>
        <dbReference type="ChEBI" id="CHEBI:29105"/>
    </cofactor>
    <text evidence="9">Binds 2 Zn(2+) ions per subunit.</text>
</comment>
<feature type="binding site" evidence="9">
    <location>
        <position position="182"/>
    </location>
    <ligand>
        <name>Zn(2+)</name>
        <dbReference type="ChEBI" id="CHEBI:29105"/>
        <label>2</label>
    </ligand>
</feature>
<dbReference type="GO" id="GO:0008270">
    <property type="term" value="F:zinc ion binding"/>
    <property type="evidence" value="ECO:0007669"/>
    <property type="project" value="InterPro"/>
</dbReference>
<dbReference type="Gene3D" id="3.30.70.360">
    <property type="match status" value="1"/>
</dbReference>
<accession>A0A1M6HWU4</accession>
<keyword evidence="3 9" id="KW-0479">Metal-binding</keyword>
<dbReference type="PANTHER" id="PTHR42994:SF1">
    <property type="entry name" value="PEPTIDASE T"/>
    <property type="match status" value="1"/>
</dbReference>
<proteinExistence type="inferred from homology"/>
<feature type="binding site" evidence="9">
    <location>
        <position position="84"/>
    </location>
    <ligand>
        <name>Zn(2+)</name>
        <dbReference type="ChEBI" id="CHEBI:29105"/>
        <label>1</label>
    </ligand>
</feature>
<keyword evidence="11" id="KW-0031">Aminopeptidase</keyword>
<evidence type="ECO:0000256" key="4">
    <source>
        <dbReference type="ARBA" id="ARBA00022801"/>
    </source>
</evidence>
<evidence type="ECO:0000313" key="11">
    <source>
        <dbReference type="EMBL" id="SHJ26661.1"/>
    </source>
</evidence>
<dbReference type="Pfam" id="PF07687">
    <property type="entry name" value="M20_dimer"/>
    <property type="match status" value="1"/>
</dbReference>
<dbReference type="PANTHER" id="PTHR42994">
    <property type="entry name" value="PEPTIDASE T"/>
    <property type="match status" value="1"/>
</dbReference>
<dbReference type="GO" id="GO:0008237">
    <property type="term" value="F:metallopeptidase activity"/>
    <property type="evidence" value="ECO:0007669"/>
    <property type="project" value="UniProtKB-KW"/>
</dbReference>
<dbReference type="GO" id="GO:0006508">
    <property type="term" value="P:proteolysis"/>
    <property type="evidence" value="ECO:0007669"/>
    <property type="project" value="UniProtKB-UniRule"/>
</dbReference>
<evidence type="ECO:0000313" key="12">
    <source>
        <dbReference type="Proteomes" id="UP000183982"/>
    </source>
</evidence>
<dbReference type="GO" id="GO:0006518">
    <property type="term" value="P:peptide metabolic process"/>
    <property type="evidence" value="ECO:0007669"/>
    <property type="project" value="InterPro"/>
</dbReference>
<evidence type="ECO:0000256" key="9">
    <source>
        <dbReference type="PIRSR" id="PIRSR037215-2"/>
    </source>
</evidence>
<feature type="binding site" evidence="9">
    <location>
        <position position="387"/>
    </location>
    <ligand>
        <name>Zn(2+)</name>
        <dbReference type="ChEBI" id="CHEBI:29105"/>
        <label>2</label>
    </ligand>
</feature>
<dbReference type="AlphaFoldDB" id="A0A1M6HWU4"/>
<feature type="binding site" evidence="9">
    <location>
        <position position="147"/>
    </location>
    <ligand>
        <name>Zn(2+)</name>
        <dbReference type="ChEBI" id="CHEBI:29105"/>
        <label>2</label>
    </ligand>
</feature>
<feature type="binding site" evidence="9">
    <location>
        <position position="204"/>
    </location>
    <ligand>
        <name>Zn(2+)</name>
        <dbReference type="ChEBI" id="CHEBI:29105"/>
        <label>1</label>
    </ligand>
</feature>
<feature type="active site" description="Proton acceptor" evidence="8">
    <location>
        <position position="181"/>
    </location>
</feature>